<name>A0A9X1YVQ4_9PSED</name>
<protein>
    <submittedName>
        <fullName evidence="2">Uncharacterized protein</fullName>
    </submittedName>
</protein>
<dbReference type="EMBL" id="JALQCW010000031">
    <property type="protein sequence ID" value="MCK9798799.1"/>
    <property type="molecule type" value="Genomic_DNA"/>
</dbReference>
<comment type="caution">
    <text evidence="2">The sequence shown here is derived from an EMBL/GenBank/DDBJ whole genome shotgun (WGS) entry which is preliminary data.</text>
</comment>
<feature type="transmembrane region" description="Helical" evidence="1">
    <location>
        <begin position="246"/>
        <end position="264"/>
    </location>
</feature>
<dbReference type="RefSeq" id="WP_268265445.1">
    <property type="nucleotide sequence ID" value="NZ_JALQCW010000031.1"/>
</dbReference>
<sequence>MHATGPTFEKVLRKIVKQVLTYWTQIGTLIGLSAAGLGMLSLYMYTRAIGRTDLFMDAIDAKSALLVWLFMVLVMMGIFLILLCVTTVLFGLATSLFHRTADRTKDVVVWLALPVLVGFSSIVVAIYYASGSDWWLIIGLLMIFPVSCWGVLSRQAFQQVIAANLETPTGSAPRDRVSFLLSLLACLLGTVIAALFPTMLAMNAYVNEVSNDSAHPIASLSLLTLVLTLLPVVVFHHKAGSVYKRALYAVLCVILIAVVFLLMLPGAMSQITTKAAGGLDIRQSVVERFVLRDDIELLDLDPLVWNTRLMSQNHLEIQGFQLFSFGDVLLICPQGLRQLPLNQMHSYTQQCIKTRNSAVTRKPTKWPYARKLDCGVRAAPSACWAPPTF</sequence>
<keyword evidence="1" id="KW-0472">Membrane</keyword>
<keyword evidence="1" id="KW-0812">Transmembrane</keyword>
<feature type="transmembrane region" description="Helical" evidence="1">
    <location>
        <begin position="134"/>
        <end position="152"/>
    </location>
</feature>
<reference evidence="2 3" key="1">
    <citation type="journal article" date="2022" name="Int. J. Syst. Evol. Microbiol.">
        <title>Pseudomonas aegrilactucae sp. nov. and Pseudomonas morbosilactucae sp. nov., pathogens causing bacterial rot of lettuce in Japan.</title>
        <authorList>
            <person name="Sawada H."/>
            <person name="Fujikawa T."/>
            <person name="Satou M."/>
        </authorList>
    </citation>
    <scope>NUCLEOTIDE SEQUENCE [LARGE SCALE GENOMIC DNA]</scope>
    <source>
        <strain evidence="2 3">MAFF 302030</strain>
    </source>
</reference>
<feature type="transmembrane region" description="Helical" evidence="1">
    <location>
        <begin position="65"/>
        <end position="95"/>
    </location>
</feature>
<evidence type="ECO:0000313" key="2">
    <source>
        <dbReference type="EMBL" id="MCK9798799.1"/>
    </source>
</evidence>
<dbReference type="AlphaFoldDB" id="A0A9X1YVQ4"/>
<feature type="transmembrane region" description="Helical" evidence="1">
    <location>
        <begin position="214"/>
        <end position="234"/>
    </location>
</feature>
<feature type="transmembrane region" description="Helical" evidence="1">
    <location>
        <begin position="20"/>
        <end position="45"/>
    </location>
</feature>
<proteinExistence type="predicted"/>
<feature type="transmembrane region" description="Helical" evidence="1">
    <location>
        <begin position="179"/>
        <end position="202"/>
    </location>
</feature>
<accession>A0A9X1YVQ4</accession>
<dbReference type="Proteomes" id="UP001155059">
    <property type="component" value="Unassembled WGS sequence"/>
</dbReference>
<feature type="transmembrane region" description="Helical" evidence="1">
    <location>
        <begin position="107"/>
        <end position="128"/>
    </location>
</feature>
<organism evidence="2 3">
    <name type="scientific">Pseudomonas morbosilactucae</name>
    <dbReference type="NCBI Taxonomy" id="2938197"/>
    <lineage>
        <taxon>Bacteria</taxon>
        <taxon>Pseudomonadati</taxon>
        <taxon>Pseudomonadota</taxon>
        <taxon>Gammaproteobacteria</taxon>
        <taxon>Pseudomonadales</taxon>
        <taxon>Pseudomonadaceae</taxon>
        <taxon>Pseudomonas</taxon>
    </lineage>
</organism>
<keyword evidence="1" id="KW-1133">Transmembrane helix</keyword>
<evidence type="ECO:0000256" key="1">
    <source>
        <dbReference type="SAM" id="Phobius"/>
    </source>
</evidence>
<reference evidence="2 3" key="2">
    <citation type="journal article" date="2023" name="Plant Pathol.">
        <title>Dismantling and reorganizing Pseudomonas marginalis sensu#lato.</title>
        <authorList>
            <person name="Sawada H."/>
            <person name="Fujikawa T."/>
            <person name="Satou M."/>
        </authorList>
    </citation>
    <scope>NUCLEOTIDE SEQUENCE [LARGE SCALE GENOMIC DNA]</scope>
    <source>
        <strain evidence="2 3">MAFF 302030</strain>
    </source>
</reference>
<evidence type="ECO:0000313" key="3">
    <source>
        <dbReference type="Proteomes" id="UP001155059"/>
    </source>
</evidence>
<gene>
    <name evidence="2" type="ORF">M1B34_13970</name>
</gene>